<evidence type="ECO:0000313" key="3">
    <source>
        <dbReference type="Proteomes" id="UP001187192"/>
    </source>
</evidence>
<dbReference type="EMBL" id="BTGU01000041">
    <property type="protein sequence ID" value="GMN52268.1"/>
    <property type="molecule type" value="Genomic_DNA"/>
</dbReference>
<accession>A0AA88DAQ9</accession>
<reference evidence="2" key="1">
    <citation type="submission" date="2023-07" db="EMBL/GenBank/DDBJ databases">
        <title>draft genome sequence of fig (Ficus carica).</title>
        <authorList>
            <person name="Takahashi T."/>
            <person name="Nishimura K."/>
        </authorList>
    </citation>
    <scope>NUCLEOTIDE SEQUENCE</scope>
</reference>
<comment type="caution">
    <text evidence="2">The sequence shown here is derived from an EMBL/GenBank/DDBJ whole genome shotgun (WGS) entry which is preliminary data.</text>
</comment>
<proteinExistence type="predicted"/>
<dbReference type="AlphaFoldDB" id="A0AA88DAQ9"/>
<organism evidence="2 3">
    <name type="scientific">Ficus carica</name>
    <name type="common">Common fig</name>
    <dbReference type="NCBI Taxonomy" id="3494"/>
    <lineage>
        <taxon>Eukaryota</taxon>
        <taxon>Viridiplantae</taxon>
        <taxon>Streptophyta</taxon>
        <taxon>Embryophyta</taxon>
        <taxon>Tracheophyta</taxon>
        <taxon>Spermatophyta</taxon>
        <taxon>Magnoliopsida</taxon>
        <taxon>eudicotyledons</taxon>
        <taxon>Gunneridae</taxon>
        <taxon>Pentapetalae</taxon>
        <taxon>rosids</taxon>
        <taxon>fabids</taxon>
        <taxon>Rosales</taxon>
        <taxon>Moraceae</taxon>
        <taxon>Ficeae</taxon>
        <taxon>Ficus</taxon>
    </lineage>
</organism>
<keyword evidence="3" id="KW-1185">Reference proteome</keyword>
<gene>
    <name evidence="2" type="ORF">TIFTF001_021417</name>
</gene>
<name>A0AA88DAQ9_FICCA</name>
<sequence length="125" mass="13404">MPATKVPQGVNGCFLWMRKTGLSPNEYPASTVLIMVFGIEFNVLVLQFHAFVISAVLNSCLFFRLLWSSCSAPPWGPPSALGTGCNGELLVILVLKVLLLHEPDGACIESRKEGALTSPGGLCLE</sequence>
<feature type="transmembrane region" description="Helical" evidence="1">
    <location>
        <begin position="32"/>
        <end position="57"/>
    </location>
</feature>
<evidence type="ECO:0000256" key="1">
    <source>
        <dbReference type="SAM" id="Phobius"/>
    </source>
</evidence>
<keyword evidence="1" id="KW-1133">Transmembrane helix</keyword>
<keyword evidence="1" id="KW-0812">Transmembrane</keyword>
<dbReference type="Proteomes" id="UP001187192">
    <property type="component" value="Unassembled WGS sequence"/>
</dbReference>
<keyword evidence="1" id="KW-0472">Membrane</keyword>
<protein>
    <submittedName>
        <fullName evidence="2">Uncharacterized protein</fullName>
    </submittedName>
</protein>
<evidence type="ECO:0000313" key="2">
    <source>
        <dbReference type="EMBL" id="GMN52268.1"/>
    </source>
</evidence>